<feature type="region of interest" description="Disordered" evidence="6">
    <location>
        <begin position="1"/>
        <end position="60"/>
    </location>
</feature>
<feature type="transmembrane region" description="Helical" evidence="7">
    <location>
        <begin position="277"/>
        <end position="302"/>
    </location>
</feature>
<proteinExistence type="predicted"/>
<keyword evidence="9" id="KW-1185">Reference proteome</keyword>
<feature type="transmembrane region" description="Helical" evidence="7">
    <location>
        <begin position="130"/>
        <end position="150"/>
    </location>
</feature>
<evidence type="ECO:0000256" key="3">
    <source>
        <dbReference type="ARBA" id="ARBA00022989"/>
    </source>
</evidence>
<dbReference type="GO" id="GO:0046872">
    <property type="term" value="F:metal ion binding"/>
    <property type="evidence" value="ECO:0007669"/>
    <property type="project" value="UniProtKB-KW"/>
</dbReference>
<feature type="compositionally biased region" description="Basic and acidic residues" evidence="6">
    <location>
        <begin position="8"/>
        <end position="36"/>
    </location>
</feature>
<evidence type="ECO:0000256" key="6">
    <source>
        <dbReference type="SAM" id="MobiDB-lite"/>
    </source>
</evidence>
<keyword evidence="5" id="KW-0479">Metal-binding</keyword>
<organism evidence="8 9">
    <name type="scientific">Pseudoclavibacter endophyticus</name>
    <dbReference type="NCBI Taxonomy" id="1778590"/>
    <lineage>
        <taxon>Bacteria</taxon>
        <taxon>Bacillati</taxon>
        <taxon>Actinomycetota</taxon>
        <taxon>Actinomycetes</taxon>
        <taxon>Micrococcales</taxon>
        <taxon>Microbacteriaceae</taxon>
        <taxon>Pseudoclavibacter</taxon>
    </lineage>
</organism>
<feature type="transmembrane region" description="Helical" evidence="7">
    <location>
        <begin position="104"/>
        <end position="124"/>
    </location>
</feature>
<comment type="caution">
    <text evidence="8">The sequence shown here is derived from an EMBL/GenBank/DDBJ whole genome shotgun (WGS) entry which is preliminary data.</text>
</comment>
<feature type="binding site" evidence="5">
    <location>
        <position position="151"/>
    </location>
    <ligand>
        <name>Zn(2+)</name>
        <dbReference type="ChEBI" id="CHEBI:29105"/>
    </ligand>
</feature>
<evidence type="ECO:0000256" key="7">
    <source>
        <dbReference type="SAM" id="Phobius"/>
    </source>
</evidence>
<gene>
    <name evidence="8" type="ORF">F8O04_05435</name>
</gene>
<dbReference type="PANTHER" id="PTHR20855:SF3">
    <property type="entry name" value="LD03007P"/>
    <property type="match status" value="1"/>
</dbReference>
<comment type="subcellular location">
    <subcellularLocation>
        <location evidence="1">Membrane</location>
        <topology evidence="1">Multi-pass membrane protein</topology>
    </subcellularLocation>
</comment>
<keyword evidence="2 7" id="KW-0812">Transmembrane</keyword>
<dbReference type="Proteomes" id="UP000431744">
    <property type="component" value="Unassembled WGS sequence"/>
</dbReference>
<evidence type="ECO:0000313" key="8">
    <source>
        <dbReference type="EMBL" id="KAB1650531.1"/>
    </source>
</evidence>
<feature type="transmembrane region" description="Helical" evidence="7">
    <location>
        <begin position="193"/>
        <end position="212"/>
    </location>
</feature>
<evidence type="ECO:0000256" key="2">
    <source>
        <dbReference type="ARBA" id="ARBA00022692"/>
    </source>
</evidence>
<evidence type="ECO:0000256" key="5">
    <source>
        <dbReference type="PIRSR" id="PIRSR604254-1"/>
    </source>
</evidence>
<dbReference type="OrthoDB" id="9813689at2"/>
<keyword evidence="4 7" id="KW-0472">Membrane</keyword>
<dbReference type="EMBL" id="WBJY01000001">
    <property type="protein sequence ID" value="KAB1650531.1"/>
    <property type="molecule type" value="Genomic_DNA"/>
</dbReference>
<protein>
    <submittedName>
        <fullName evidence="8">Hemolysin III family protein</fullName>
    </submittedName>
</protein>
<keyword evidence="5" id="KW-0862">Zinc</keyword>
<reference evidence="8 9" key="1">
    <citation type="submission" date="2019-09" db="EMBL/GenBank/DDBJ databases">
        <title>Phylogeny of genus Pseudoclavibacter and closely related genus.</title>
        <authorList>
            <person name="Li Y."/>
        </authorList>
    </citation>
    <scope>NUCLEOTIDE SEQUENCE [LARGE SCALE GENOMIC DNA]</scope>
    <source>
        <strain evidence="8 9">EGI 60007</strain>
    </source>
</reference>
<feature type="binding site" evidence="5">
    <location>
        <position position="279"/>
    </location>
    <ligand>
        <name>Zn(2+)</name>
        <dbReference type="ChEBI" id="CHEBI:29105"/>
    </ligand>
</feature>
<dbReference type="InterPro" id="IPR004254">
    <property type="entry name" value="AdipoR/HlyIII-related"/>
</dbReference>
<feature type="binding site" evidence="5">
    <location>
        <position position="283"/>
    </location>
    <ligand>
        <name>Zn(2+)</name>
        <dbReference type="ChEBI" id="CHEBI:29105"/>
    </ligand>
</feature>
<evidence type="ECO:0000256" key="1">
    <source>
        <dbReference type="ARBA" id="ARBA00004141"/>
    </source>
</evidence>
<keyword evidence="3 7" id="KW-1133">Transmembrane helix</keyword>
<sequence>MTPDDETRDAVDHDPVSHDSASRVGDHRAKNHRAGDDTGDDTPAGETETPSELDPGEEPALHLPVLDASIEKRRALSERRRRAIRSHSKLARAALAARPTWRGWIHAGTFPVAVVAGVVLILVADGWLATVASAVYAVSSWLLFGVSALYHRFNWSLRAKVALKRFDHANIFVLIAGTYTPVSLLALPPEKGWLLFGVVWGVALLGIGFRLFWIGAPRWLSTALYIALGWGAVMYIFDLVQANVVMMVLIVVGGLFYTVGAVVYATKWPDPSPQHFGFHEIFHAFTTLAFLCQWAGVLLVAINPPYA</sequence>
<accession>A0A6H9WSC1</accession>
<evidence type="ECO:0000313" key="9">
    <source>
        <dbReference type="Proteomes" id="UP000431744"/>
    </source>
</evidence>
<name>A0A6H9WSC1_9MICO</name>
<feature type="transmembrane region" description="Helical" evidence="7">
    <location>
        <begin position="243"/>
        <end position="265"/>
    </location>
</feature>
<dbReference type="Pfam" id="PF03006">
    <property type="entry name" value="HlyIII"/>
    <property type="match status" value="1"/>
</dbReference>
<dbReference type="AlphaFoldDB" id="A0A6H9WSC1"/>
<dbReference type="GO" id="GO:0016020">
    <property type="term" value="C:membrane"/>
    <property type="evidence" value="ECO:0007669"/>
    <property type="project" value="UniProtKB-SubCell"/>
</dbReference>
<evidence type="ECO:0000256" key="4">
    <source>
        <dbReference type="ARBA" id="ARBA00023136"/>
    </source>
</evidence>
<feature type="transmembrane region" description="Helical" evidence="7">
    <location>
        <begin position="171"/>
        <end position="187"/>
    </location>
</feature>
<dbReference type="PANTHER" id="PTHR20855">
    <property type="entry name" value="ADIPOR/PROGESTIN RECEPTOR-RELATED"/>
    <property type="match status" value="1"/>
</dbReference>